<dbReference type="InterPro" id="IPR036525">
    <property type="entry name" value="Tubulin/FtsZ_GTPase_sf"/>
</dbReference>
<proteinExistence type="inferred from homology"/>
<dbReference type="PANTHER" id="PTHR30314:SF3">
    <property type="entry name" value="MITOCHONDRIAL DIVISION PROTEIN FSZA"/>
    <property type="match status" value="1"/>
</dbReference>
<dbReference type="EMBL" id="JAEMUK010000081">
    <property type="protein sequence ID" value="MBJ7544852.1"/>
    <property type="molecule type" value="Genomic_DNA"/>
</dbReference>
<dbReference type="SUPFAM" id="SSF52490">
    <property type="entry name" value="Tubulin nucleotide-binding domain-like"/>
    <property type="match status" value="1"/>
</dbReference>
<comment type="function">
    <text evidence="5 7">Essential cell division protein that forms a contractile ring structure (Z ring) at the future cell division site. The regulation of the ring assembly controls the timing and the location of cell division. One of the functions of the FtsZ ring is to recruit other cell division proteins to the septum to produce a new cell wall between the dividing cells. Binds GTP and shows GTPase activity.</text>
</comment>
<feature type="region of interest" description="Disordered" evidence="8">
    <location>
        <begin position="327"/>
        <end position="527"/>
    </location>
</feature>
<feature type="binding site" evidence="5">
    <location>
        <position position="142"/>
    </location>
    <ligand>
        <name>GTP</name>
        <dbReference type="ChEBI" id="CHEBI:37565"/>
    </ligand>
</feature>
<gene>
    <name evidence="5 11" type="primary">ftsZ</name>
    <name evidence="11" type="ORF">JDN41_14965</name>
</gene>
<reference evidence="11 12" key="1">
    <citation type="submission" date="2020-12" db="EMBL/GenBank/DDBJ databases">
        <title>Revised draft genomes of Rhodomicrobium vannielii ATCC 17100 and Rhodomicrobium udaipurense JA643.</title>
        <authorList>
            <person name="Conners E.M."/>
            <person name="Davenport E.J."/>
            <person name="Bose A."/>
        </authorList>
    </citation>
    <scope>NUCLEOTIDE SEQUENCE [LARGE SCALE GENOMIC DNA]</scope>
    <source>
        <strain evidence="11 12">JA643</strain>
    </source>
</reference>
<evidence type="ECO:0000256" key="1">
    <source>
        <dbReference type="ARBA" id="ARBA00009690"/>
    </source>
</evidence>
<dbReference type="GO" id="GO:0043093">
    <property type="term" value="P:FtsZ-dependent cytokinesis"/>
    <property type="evidence" value="ECO:0007669"/>
    <property type="project" value="UniProtKB-UniRule"/>
</dbReference>
<dbReference type="FunFam" id="3.40.50.1440:FF:000001">
    <property type="entry name" value="Cell division protein FtsZ"/>
    <property type="match status" value="1"/>
</dbReference>
<keyword evidence="12" id="KW-1185">Reference proteome</keyword>
<dbReference type="CDD" id="cd02201">
    <property type="entry name" value="FtsZ_type1"/>
    <property type="match status" value="1"/>
</dbReference>
<evidence type="ECO:0000259" key="10">
    <source>
        <dbReference type="SMART" id="SM00865"/>
    </source>
</evidence>
<evidence type="ECO:0000256" key="4">
    <source>
        <dbReference type="ARBA" id="ARBA00023134"/>
    </source>
</evidence>
<dbReference type="GO" id="GO:0003924">
    <property type="term" value="F:GTPase activity"/>
    <property type="evidence" value="ECO:0007669"/>
    <property type="project" value="UniProtKB-UniRule"/>
</dbReference>
<feature type="compositionally biased region" description="Basic and acidic residues" evidence="8">
    <location>
        <begin position="477"/>
        <end position="496"/>
    </location>
</feature>
<accession>A0A8I1GJI5</accession>
<evidence type="ECO:0000259" key="9">
    <source>
        <dbReference type="SMART" id="SM00864"/>
    </source>
</evidence>
<feature type="binding site" evidence="5">
    <location>
        <position position="190"/>
    </location>
    <ligand>
        <name>GTP</name>
        <dbReference type="ChEBI" id="CHEBI:37565"/>
    </ligand>
</feature>
<dbReference type="PROSITE" id="PS01135">
    <property type="entry name" value="FTSZ_2"/>
    <property type="match status" value="1"/>
</dbReference>
<dbReference type="InterPro" id="IPR000158">
    <property type="entry name" value="Cell_div_FtsZ"/>
</dbReference>
<organism evidence="11 12">
    <name type="scientific">Rhodomicrobium udaipurense</name>
    <dbReference type="NCBI Taxonomy" id="1202716"/>
    <lineage>
        <taxon>Bacteria</taxon>
        <taxon>Pseudomonadati</taxon>
        <taxon>Pseudomonadota</taxon>
        <taxon>Alphaproteobacteria</taxon>
        <taxon>Hyphomicrobiales</taxon>
        <taxon>Hyphomicrobiaceae</taxon>
        <taxon>Rhodomicrobium</taxon>
    </lineage>
</organism>
<dbReference type="HAMAP" id="MF_00909">
    <property type="entry name" value="FtsZ"/>
    <property type="match status" value="1"/>
</dbReference>
<keyword evidence="3 5" id="KW-0547">Nucleotide-binding</keyword>
<feature type="compositionally biased region" description="Polar residues" evidence="8">
    <location>
        <begin position="431"/>
        <end position="442"/>
    </location>
</feature>
<feature type="compositionally biased region" description="Polar residues" evidence="8">
    <location>
        <begin position="461"/>
        <end position="471"/>
    </location>
</feature>
<feature type="binding site" evidence="5">
    <location>
        <begin position="111"/>
        <end position="113"/>
    </location>
    <ligand>
        <name>GTP</name>
        <dbReference type="ChEBI" id="CHEBI:37565"/>
    </ligand>
</feature>
<dbReference type="NCBIfam" id="TIGR00065">
    <property type="entry name" value="ftsZ"/>
    <property type="match status" value="1"/>
</dbReference>
<name>A0A8I1GJI5_9HYPH</name>
<comment type="caution">
    <text evidence="11">The sequence shown here is derived from an EMBL/GenBank/DDBJ whole genome shotgun (WGS) entry which is preliminary data.</text>
</comment>
<evidence type="ECO:0000256" key="6">
    <source>
        <dbReference type="NCBIfam" id="TIGR00065"/>
    </source>
</evidence>
<dbReference type="SMART" id="SM00864">
    <property type="entry name" value="Tubulin"/>
    <property type="match status" value="1"/>
</dbReference>
<keyword evidence="5 7" id="KW-0131">Cell cycle</keyword>
<evidence type="ECO:0000256" key="3">
    <source>
        <dbReference type="ARBA" id="ARBA00022741"/>
    </source>
</evidence>
<protein>
    <recommendedName>
        <fullName evidence="5 6">Cell division protein FtsZ</fullName>
    </recommendedName>
</protein>
<dbReference type="FunFam" id="3.30.1330.20:FF:000011">
    <property type="entry name" value="Cell division protein FtsZ"/>
    <property type="match status" value="1"/>
</dbReference>
<dbReference type="InterPro" id="IPR008280">
    <property type="entry name" value="Tub_FtsZ_C"/>
</dbReference>
<evidence type="ECO:0000256" key="8">
    <source>
        <dbReference type="SAM" id="MobiDB-lite"/>
    </source>
</evidence>
<feature type="domain" description="Tubulin/FtsZ 2-layer sandwich" evidence="10">
    <location>
        <begin position="210"/>
        <end position="331"/>
    </location>
</feature>
<dbReference type="AlphaFoldDB" id="A0A8I1GJI5"/>
<dbReference type="InterPro" id="IPR003008">
    <property type="entry name" value="Tubulin_FtsZ_GTPase"/>
</dbReference>
<dbReference type="Pfam" id="PF12327">
    <property type="entry name" value="FtsZ_C"/>
    <property type="match status" value="1"/>
</dbReference>
<dbReference type="Pfam" id="PF00091">
    <property type="entry name" value="Tubulin"/>
    <property type="match status" value="1"/>
</dbReference>
<dbReference type="InterPro" id="IPR024757">
    <property type="entry name" value="FtsZ_C"/>
</dbReference>
<evidence type="ECO:0000313" key="12">
    <source>
        <dbReference type="Proteomes" id="UP000623250"/>
    </source>
</evidence>
<dbReference type="InterPro" id="IPR037103">
    <property type="entry name" value="Tubulin/FtsZ-like_C"/>
</dbReference>
<dbReference type="PANTHER" id="PTHR30314">
    <property type="entry name" value="CELL DIVISION PROTEIN FTSZ-RELATED"/>
    <property type="match status" value="1"/>
</dbReference>
<keyword evidence="5 7" id="KW-0717">Septation</keyword>
<comment type="subcellular location">
    <subcellularLocation>
        <location evidence="5">Cytoplasm</location>
    </subcellularLocation>
    <text evidence="5">Assembles at midcell at the inner surface of the cytoplasmic membrane.</text>
</comment>
<feature type="binding site" evidence="5">
    <location>
        <begin position="24"/>
        <end position="28"/>
    </location>
    <ligand>
        <name>GTP</name>
        <dbReference type="ChEBI" id="CHEBI:37565"/>
    </ligand>
</feature>
<dbReference type="SMART" id="SM00865">
    <property type="entry name" value="Tubulin_C"/>
    <property type="match status" value="1"/>
</dbReference>
<dbReference type="Gene3D" id="3.30.1330.20">
    <property type="entry name" value="Tubulin/FtsZ, C-terminal domain"/>
    <property type="match status" value="1"/>
</dbReference>
<dbReference type="InterPro" id="IPR018316">
    <property type="entry name" value="Tubulin/FtsZ_2-layer-sand-dom"/>
</dbReference>
<comment type="subunit">
    <text evidence="5">Homodimer. Polymerizes to form a dynamic ring structure in a strictly GTP-dependent manner. Interacts directly with several other division proteins.</text>
</comment>
<comment type="similarity">
    <text evidence="1 5 7">Belongs to the FtsZ family.</text>
</comment>
<dbReference type="GO" id="GO:0005737">
    <property type="term" value="C:cytoplasm"/>
    <property type="evidence" value="ECO:0007669"/>
    <property type="project" value="UniProtKB-SubCell"/>
</dbReference>
<dbReference type="GO" id="GO:0051258">
    <property type="term" value="P:protein polymerization"/>
    <property type="evidence" value="ECO:0007669"/>
    <property type="project" value="UniProtKB-UniRule"/>
</dbReference>
<evidence type="ECO:0000313" key="11">
    <source>
        <dbReference type="EMBL" id="MBJ7544852.1"/>
    </source>
</evidence>
<dbReference type="GO" id="GO:0000917">
    <property type="term" value="P:division septum assembly"/>
    <property type="evidence" value="ECO:0007669"/>
    <property type="project" value="UniProtKB-KW"/>
</dbReference>
<dbReference type="SUPFAM" id="SSF55307">
    <property type="entry name" value="Tubulin C-terminal domain-like"/>
    <property type="match status" value="1"/>
</dbReference>
<evidence type="ECO:0000256" key="7">
    <source>
        <dbReference type="RuleBase" id="RU000631"/>
    </source>
</evidence>
<dbReference type="GO" id="GO:0005525">
    <property type="term" value="F:GTP binding"/>
    <property type="evidence" value="ECO:0007669"/>
    <property type="project" value="UniProtKB-UniRule"/>
</dbReference>
<sequence length="527" mass="55512">MGINLQLPGLTELRPRITVIGVGGAGGNAVNNMVEAGLEGVEFIAANTDAQALASSGAYTTIQMGIGITEGLGAGSRPEIGAAAAEEAIEEIRSHLDGVHLLFITAGMGGGTGTGAAPIIARTAKELGVLTVAVVTKPFEFEGQRRMRTADAGIAGLAQHVDTLIVIPNQNLFLVASERTTFADAFSRADDVLRSGVSCITDLMVKEGLINLDFADVRTVMQNMGTALMGTGEAEGEKRALQAAEAAISNPLLGEVSMRGAKGLLVSITGSFDMTLYEVEEAASRIRREVDPEENPDVNIIVGATFDQSLQNRLRVSVVATGIHSGIAPHHIAPPPPVEKDGGLAERMQSAQQEAPRRAPFGGLREQPARQAQDRRVVLEPKGRRGGDDVAPPAPADNGQRFEPVPPAKTARAPRRPLTFSDFPELGQTDGAGNNGASNRSSGKPRGFFDWMAGRDRNVAKASTPSQTKSVALQPRSNHEKTVAEQGHRNGASHDDASDDMESDPGAARHNSDEAIDIPKFFRKPAS</sequence>
<feature type="binding site" evidence="5">
    <location>
        <position position="146"/>
    </location>
    <ligand>
        <name>GTP</name>
        <dbReference type="ChEBI" id="CHEBI:37565"/>
    </ligand>
</feature>
<dbReference type="Gene3D" id="3.40.50.1440">
    <property type="entry name" value="Tubulin/FtsZ, GTPase domain"/>
    <property type="match status" value="1"/>
</dbReference>
<feature type="domain" description="Tubulin/FtsZ GTPase" evidence="9">
    <location>
        <begin position="16"/>
        <end position="208"/>
    </location>
</feature>
<dbReference type="GO" id="GO:0032153">
    <property type="term" value="C:cell division site"/>
    <property type="evidence" value="ECO:0007669"/>
    <property type="project" value="UniProtKB-UniRule"/>
</dbReference>
<keyword evidence="4 5" id="KW-0342">GTP-binding</keyword>
<dbReference type="InterPro" id="IPR045061">
    <property type="entry name" value="FtsZ/CetZ"/>
</dbReference>
<dbReference type="InterPro" id="IPR020805">
    <property type="entry name" value="Cell_div_FtsZ_CS"/>
</dbReference>
<feature type="compositionally biased region" description="Basic and acidic residues" evidence="8">
    <location>
        <begin position="372"/>
        <end position="388"/>
    </location>
</feature>
<dbReference type="Proteomes" id="UP000623250">
    <property type="component" value="Unassembled WGS sequence"/>
</dbReference>
<keyword evidence="2 5" id="KW-0963">Cytoplasm</keyword>
<dbReference type="PRINTS" id="PR00423">
    <property type="entry name" value="CELLDVISFTSZ"/>
</dbReference>
<evidence type="ECO:0000256" key="5">
    <source>
        <dbReference type="HAMAP-Rule" id="MF_00909"/>
    </source>
</evidence>
<keyword evidence="5 7" id="KW-0132">Cell division</keyword>
<evidence type="ECO:0000256" key="2">
    <source>
        <dbReference type="ARBA" id="ARBA00022490"/>
    </source>
</evidence>
<dbReference type="PROSITE" id="PS01134">
    <property type="entry name" value="FTSZ_1"/>
    <property type="match status" value="1"/>
</dbReference>
<dbReference type="RefSeq" id="WP_037240142.1">
    <property type="nucleotide sequence ID" value="NZ_JAEMUK010000081.1"/>
</dbReference>